<dbReference type="EMBL" id="AMZH03006331">
    <property type="protein sequence ID" value="RRT64095.1"/>
    <property type="molecule type" value="Genomic_DNA"/>
</dbReference>
<reference evidence="1 2" key="1">
    <citation type="journal article" date="2014" name="Agronomy (Basel)">
        <title>A Draft Genome Sequence for Ensete ventricosum, the Drought-Tolerant Tree Against Hunger.</title>
        <authorList>
            <person name="Harrison J."/>
            <person name="Moore K.A."/>
            <person name="Paszkiewicz K."/>
            <person name="Jones T."/>
            <person name="Grant M."/>
            <person name="Ambacheew D."/>
            <person name="Muzemil S."/>
            <person name="Studholme D.J."/>
        </authorList>
    </citation>
    <scope>NUCLEOTIDE SEQUENCE [LARGE SCALE GENOMIC DNA]</scope>
</reference>
<proteinExistence type="predicted"/>
<gene>
    <name evidence="1" type="ORF">B296_00002585</name>
</gene>
<organism evidence="1 2">
    <name type="scientific">Ensete ventricosum</name>
    <name type="common">Abyssinian banana</name>
    <name type="synonym">Musa ensete</name>
    <dbReference type="NCBI Taxonomy" id="4639"/>
    <lineage>
        <taxon>Eukaryota</taxon>
        <taxon>Viridiplantae</taxon>
        <taxon>Streptophyta</taxon>
        <taxon>Embryophyta</taxon>
        <taxon>Tracheophyta</taxon>
        <taxon>Spermatophyta</taxon>
        <taxon>Magnoliopsida</taxon>
        <taxon>Liliopsida</taxon>
        <taxon>Zingiberales</taxon>
        <taxon>Musaceae</taxon>
        <taxon>Ensete</taxon>
    </lineage>
</organism>
<accession>A0A426ZJG9</accession>
<dbReference type="AlphaFoldDB" id="A0A426ZJG9"/>
<evidence type="ECO:0000313" key="1">
    <source>
        <dbReference type="EMBL" id="RRT64095.1"/>
    </source>
</evidence>
<sequence>MPRIRIKRLNNTLTYAFYTLVTVVAYVSRPSLSPLAPTTKAVAVIGTPSPCTCRSGPTSRGSIGSMRNYHLARSLSLTLTFGHPRRLIPIEPPSSALAHQAPELVFIPMAFLSPPCSDLPNRKRRPPSIVDLDDLKFGRPVMSGFPSSVGNGTTKKRTLRRSFGGARWGPMWSNSLVSSLMRIARMYIQPNALAETESDILYNRERSYLSVRSDGAICASFG</sequence>
<dbReference type="Proteomes" id="UP000287651">
    <property type="component" value="Unassembled WGS sequence"/>
</dbReference>
<name>A0A426ZJG9_ENSVE</name>
<protein>
    <submittedName>
        <fullName evidence="1">Uncharacterized protein</fullName>
    </submittedName>
</protein>
<evidence type="ECO:0000313" key="2">
    <source>
        <dbReference type="Proteomes" id="UP000287651"/>
    </source>
</evidence>
<comment type="caution">
    <text evidence="1">The sequence shown here is derived from an EMBL/GenBank/DDBJ whole genome shotgun (WGS) entry which is preliminary data.</text>
</comment>